<dbReference type="RefSeq" id="WP_013506065.1">
    <property type="nucleotide sequence ID" value="NC_014836.1"/>
</dbReference>
<organism evidence="2 3">
    <name type="scientific">Desulfurispirillum indicum (strain ATCC BAA-1389 / DSM 22839 / S5)</name>
    <dbReference type="NCBI Taxonomy" id="653733"/>
    <lineage>
        <taxon>Bacteria</taxon>
        <taxon>Pseudomonadati</taxon>
        <taxon>Chrysiogenota</taxon>
        <taxon>Chrysiogenia</taxon>
        <taxon>Chrysiogenales</taxon>
        <taxon>Chrysiogenaceae</taxon>
        <taxon>Desulfurispirillum</taxon>
    </lineage>
</organism>
<dbReference type="InParanoid" id="E6W6U1"/>
<gene>
    <name evidence="2" type="ordered locus">Selin_1450</name>
</gene>
<evidence type="ECO:0000256" key="1">
    <source>
        <dbReference type="SAM" id="Phobius"/>
    </source>
</evidence>
<proteinExistence type="predicted"/>
<reference evidence="2 3" key="1">
    <citation type="submission" date="2010-12" db="EMBL/GenBank/DDBJ databases">
        <title>Complete sequence of Desulfurispirillum indicum S5.</title>
        <authorList>
            <consortium name="US DOE Joint Genome Institute"/>
            <person name="Lucas S."/>
            <person name="Copeland A."/>
            <person name="Lapidus A."/>
            <person name="Cheng J.-F."/>
            <person name="Goodwin L."/>
            <person name="Pitluck S."/>
            <person name="Chertkov O."/>
            <person name="Held B."/>
            <person name="Detter J.C."/>
            <person name="Han C."/>
            <person name="Tapia R."/>
            <person name="Land M."/>
            <person name="Hauser L."/>
            <person name="Kyrpides N."/>
            <person name="Ivanova N."/>
            <person name="Mikhailova N."/>
            <person name="Haggblom M."/>
            <person name="Rauschenbach I."/>
            <person name="Bini E."/>
            <person name="Woyke T."/>
        </authorList>
    </citation>
    <scope>NUCLEOTIDE SEQUENCE [LARGE SCALE GENOMIC DNA]</scope>
    <source>
        <strain evidence="3">ATCC BAA-1389 / DSM 22839 / S5</strain>
    </source>
</reference>
<sequence length="164" mass="18348">MKKELLMIFGKNRVFGIKSTFYILLCGFLWITTSTPSVPFVIMVFDLVKMLGLLAVLLVPTIMLLIRMAASSYTEDPPFNGISHFLRMLGVYFTMLWWIGFGGDACYTWCLENTTEAIAVAVALFLVYVIVQLSGLGTDTKVSSPTTGYYAVSPEIYKKDKQPN</sequence>
<feature type="transmembrane region" description="Helical" evidence="1">
    <location>
        <begin position="51"/>
        <end position="70"/>
    </location>
</feature>
<dbReference type="AlphaFoldDB" id="E6W6U1"/>
<dbReference type="Proteomes" id="UP000002572">
    <property type="component" value="Chromosome"/>
</dbReference>
<evidence type="ECO:0008006" key="4">
    <source>
        <dbReference type="Google" id="ProtNLM"/>
    </source>
</evidence>
<evidence type="ECO:0000313" key="3">
    <source>
        <dbReference type="Proteomes" id="UP000002572"/>
    </source>
</evidence>
<evidence type="ECO:0000313" key="2">
    <source>
        <dbReference type="EMBL" id="ADU66184.1"/>
    </source>
</evidence>
<feature type="transmembrane region" description="Helical" evidence="1">
    <location>
        <begin position="82"/>
        <end position="101"/>
    </location>
</feature>
<keyword evidence="1" id="KW-0812">Transmembrane</keyword>
<name>E6W6U1_DESIS</name>
<feature type="transmembrane region" description="Helical" evidence="1">
    <location>
        <begin position="21"/>
        <end position="45"/>
    </location>
</feature>
<dbReference type="HOGENOM" id="CLU_1616350_0_0_0"/>
<keyword evidence="3" id="KW-1185">Reference proteome</keyword>
<accession>E6W6U1</accession>
<dbReference type="STRING" id="653733.Selin_1450"/>
<protein>
    <recommendedName>
        <fullName evidence="4">Transmembrane protein</fullName>
    </recommendedName>
</protein>
<keyword evidence="1" id="KW-1133">Transmembrane helix</keyword>
<dbReference type="KEGG" id="din:Selin_1450"/>
<feature type="transmembrane region" description="Helical" evidence="1">
    <location>
        <begin position="113"/>
        <end position="131"/>
    </location>
</feature>
<dbReference type="EMBL" id="CP002432">
    <property type="protein sequence ID" value="ADU66184.1"/>
    <property type="molecule type" value="Genomic_DNA"/>
</dbReference>
<keyword evidence="1" id="KW-0472">Membrane</keyword>